<dbReference type="GeneID" id="115959700"/>
<dbReference type="KEGG" id="qlo:115959700"/>
<feature type="coiled-coil region" evidence="1">
    <location>
        <begin position="458"/>
        <end position="513"/>
    </location>
</feature>
<evidence type="ECO:0000313" key="4">
    <source>
        <dbReference type="Proteomes" id="UP000594261"/>
    </source>
</evidence>
<reference evidence="3" key="2">
    <citation type="submission" date="2021-01" db="UniProtKB">
        <authorList>
            <consortium name="EnsemblPlants"/>
        </authorList>
    </citation>
    <scope>IDENTIFICATION</scope>
</reference>
<dbReference type="RefSeq" id="XP_030934062.1">
    <property type="nucleotide sequence ID" value="XM_031078202.1"/>
</dbReference>
<dbReference type="EMBL" id="LRBV02000009">
    <property type="status" value="NOT_ANNOTATED_CDS"/>
    <property type="molecule type" value="Genomic_DNA"/>
</dbReference>
<dbReference type="RefSeq" id="XP_030934066.1">
    <property type="nucleotide sequence ID" value="XM_031078206.1"/>
</dbReference>
<dbReference type="Proteomes" id="UP000594261">
    <property type="component" value="Chromosome 9"/>
</dbReference>
<dbReference type="PANTHER" id="PTHR47747:SF2">
    <property type="entry name" value="RIBONUCLEASE P PROTEIN SUBUNIT P38-LIKE PROTEIN"/>
    <property type="match status" value="1"/>
</dbReference>
<dbReference type="AlphaFoldDB" id="A0A7N2MFH0"/>
<organism evidence="3 4">
    <name type="scientific">Quercus lobata</name>
    <name type="common">Valley oak</name>
    <dbReference type="NCBI Taxonomy" id="97700"/>
    <lineage>
        <taxon>Eukaryota</taxon>
        <taxon>Viridiplantae</taxon>
        <taxon>Streptophyta</taxon>
        <taxon>Embryophyta</taxon>
        <taxon>Tracheophyta</taxon>
        <taxon>Spermatophyta</taxon>
        <taxon>Magnoliopsida</taxon>
        <taxon>eudicotyledons</taxon>
        <taxon>Gunneridae</taxon>
        <taxon>Pentapetalae</taxon>
        <taxon>rosids</taxon>
        <taxon>fabids</taxon>
        <taxon>Fagales</taxon>
        <taxon>Fagaceae</taxon>
        <taxon>Quercus</taxon>
    </lineage>
</organism>
<gene>
    <name evidence="3" type="primary">LOC115959700</name>
</gene>
<dbReference type="RefSeq" id="XP_030934065.1">
    <property type="nucleotide sequence ID" value="XM_031078205.1"/>
</dbReference>
<dbReference type="EnsemblPlants" id="QL09p008682:mrna">
    <property type="protein sequence ID" value="QL09p008682:mrna"/>
    <property type="gene ID" value="QL09p008682"/>
</dbReference>
<dbReference type="RefSeq" id="XP_030934067.1">
    <property type="nucleotide sequence ID" value="XM_031078207.1"/>
</dbReference>
<evidence type="ECO:0000256" key="1">
    <source>
        <dbReference type="SAM" id="Coils"/>
    </source>
</evidence>
<dbReference type="FunCoup" id="A0A7N2MFH0">
    <property type="interactions" value="622"/>
</dbReference>
<dbReference type="RefSeq" id="XP_030934064.1">
    <property type="nucleotide sequence ID" value="XM_031078204.1"/>
</dbReference>
<proteinExistence type="predicted"/>
<evidence type="ECO:0000313" key="3">
    <source>
        <dbReference type="EnsemblPlants" id="QL09p008682:mrna"/>
    </source>
</evidence>
<keyword evidence="4" id="KW-1185">Reference proteome</keyword>
<dbReference type="Gramene" id="QL09p008682:mrna">
    <property type="protein sequence ID" value="QL09p008682:mrna"/>
    <property type="gene ID" value="QL09p008682"/>
</dbReference>
<feature type="region of interest" description="Disordered" evidence="2">
    <location>
        <begin position="541"/>
        <end position="611"/>
    </location>
</feature>
<feature type="coiled-coil region" evidence="1">
    <location>
        <begin position="231"/>
        <end position="258"/>
    </location>
</feature>
<name>A0A7N2MFH0_QUELO</name>
<reference evidence="3 4" key="1">
    <citation type="journal article" date="2016" name="G3 (Bethesda)">
        <title>First Draft Assembly and Annotation of the Genome of a California Endemic Oak Quercus lobata Nee (Fagaceae).</title>
        <authorList>
            <person name="Sork V.L."/>
            <person name="Fitz-Gibbon S.T."/>
            <person name="Puiu D."/>
            <person name="Crepeau M."/>
            <person name="Gugger P.F."/>
            <person name="Sherman R."/>
            <person name="Stevens K."/>
            <person name="Langley C.H."/>
            <person name="Pellegrini M."/>
            <person name="Salzberg S.L."/>
        </authorList>
    </citation>
    <scope>NUCLEOTIDE SEQUENCE [LARGE SCALE GENOMIC DNA]</scope>
    <source>
        <strain evidence="3 4">cv. SW786</strain>
    </source>
</reference>
<evidence type="ECO:0000256" key="2">
    <source>
        <dbReference type="SAM" id="MobiDB-lite"/>
    </source>
</evidence>
<keyword evidence="1" id="KW-0175">Coiled coil</keyword>
<sequence>MDEKQISGLCSAEFEKRSDTLYPMCFGVSCAFFALQLLSRPESEGERWSKVCDKMLQGSAQLLGLLVWKAQREGASERKCELLYKLETAERETEELKKLRREDARATEKVVSIFATKEQSWLNERKMLRQQIGALLNGLRVVEKKKDHAVSELNEKLKEMEIMVQHKDKELEEEKQNKSELEEKLKEAENVIKELRETATLEAQEHSSELWKHKSAFIEVVSNQRQLEAGMGRALRKIEATKQELEVVLERKEEADLMVQKLSMEMVKMHKDLEQKEKILSAMLRKNKLDTTEKHLLLKEVKQLKAKRKQAEIETERWRAVSESRHERHSLRSMLTNQVNSKLDFYTGARGVHQHATGSSHIGKTRSQPTDLVLEYGHIGLKKDRKEPELSPISDCYSLEGNEALAMTADVKQLESWVLSEAEKYATLIEQRHHLELDAFAEQMRIKDEKLETFRWQLMSMELESKRLQSHIEGMNEDMSQLRHDNMKLEALLLEREEELTSLKEQLASQLKALYCQNTNLNCSVHSPVIAHEAIGSEVINKRKQNEREQETRTPNSEDLCQEEDAEKEEGSSSFNQSKDVGLIAHSPENELEDDKEIAKERPVKEGRTSPVDIGVTEKLASSSQPLNKTNNSLWRMDLHALQVSYKIKRLKQQLLMLARLTGKQESLEDTKSNDNGQIGIKSFLALMSLLNKQVGRYQSFQEKADDLSKRMHEHNLNASGGDSSTARPKEETKALQKFLDETFQLQRHIVATGQKWVEIQSKIASGFVGVTEEINKTASFDMKRFADSVRTLFQEVQRGLEVRIARIIGDLEGTLTCEGMIHLRR</sequence>
<dbReference type="OrthoDB" id="1735671at2759"/>
<feature type="coiled-coil region" evidence="1">
    <location>
        <begin position="150"/>
        <end position="205"/>
    </location>
</feature>
<protein>
    <submittedName>
        <fullName evidence="3">Uncharacterized protein</fullName>
    </submittedName>
</protein>
<dbReference type="PANTHER" id="PTHR47747">
    <property type="entry name" value="RIBONUCLEASE P PROTEIN SUBUNIT P38-LIKE PROTEIN"/>
    <property type="match status" value="1"/>
</dbReference>
<dbReference type="InParanoid" id="A0A7N2MFH0"/>
<feature type="compositionally biased region" description="Basic and acidic residues" evidence="2">
    <location>
        <begin position="541"/>
        <end position="552"/>
    </location>
</feature>
<feature type="compositionally biased region" description="Basic and acidic residues" evidence="2">
    <location>
        <begin position="597"/>
        <end position="608"/>
    </location>
</feature>
<dbReference type="OMA" id="CIRVIGK"/>
<dbReference type="PROSITE" id="PS51257">
    <property type="entry name" value="PROKAR_LIPOPROTEIN"/>
    <property type="match status" value="1"/>
</dbReference>
<accession>A0A7N2MFH0</accession>
<feature type="coiled-coil region" evidence="1">
    <location>
        <begin position="294"/>
        <end position="321"/>
    </location>
</feature>